<keyword evidence="2" id="KW-1185">Reference proteome</keyword>
<dbReference type="EMBL" id="OU898277">
    <property type="protein sequence ID" value="CAG9830394.1"/>
    <property type="molecule type" value="Genomic_DNA"/>
</dbReference>
<dbReference type="AlphaFoldDB" id="A0A9N9SVR7"/>
<evidence type="ECO:0000313" key="1">
    <source>
        <dbReference type="EMBL" id="CAG9830394.1"/>
    </source>
</evidence>
<organism evidence="1 2">
    <name type="scientific">Diabrotica balteata</name>
    <name type="common">Banded cucumber beetle</name>
    <dbReference type="NCBI Taxonomy" id="107213"/>
    <lineage>
        <taxon>Eukaryota</taxon>
        <taxon>Metazoa</taxon>
        <taxon>Ecdysozoa</taxon>
        <taxon>Arthropoda</taxon>
        <taxon>Hexapoda</taxon>
        <taxon>Insecta</taxon>
        <taxon>Pterygota</taxon>
        <taxon>Neoptera</taxon>
        <taxon>Endopterygota</taxon>
        <taxon>Coleoptera</taxon>
        <taxon>Polyphaga</taxon>
        <taxon>Cucujiformia</taxon>
        <taxon>Chrysomeloidea</taxon>
        <taxon>Chrysomelidae</taxon>
        <taxon>Galerucinae</taxon>
        <taxon>Diabroticina</taxon>
        <taxon>Diabroticites</taxon>
        <taxon>Diabrotica</taxon>
    </lineage>
</organism>
<protein>
    <submittedName>
        <fullName evidence="1">Uncharacterized protein</fullName>
    </submittedName>
</protein>
<dbReference type="Gene3D" id="1.10.10.1450">
    <property type="match status" value="1"/>
</dbReference>
<accession>A0A9N9SVR7</accession>
<gene>
    <name evidence="1" type="ORF">DIABBA_LOCUS4101</name>
</gene>
<dbReference type="OrthoDB" id="8191996at2759"/>
<sequence length="99" mass="11632">MPPTIVSHANCEVRAVIRFLSAKGVKPIDSHREIVEVYGQNIMSDGMVRKWMRNNKRKLDIPDWTQENAEAAIRTIRNKKTSEKLVEDLKYRKLVYLYE</sequence>
<dbReference type="Proteomes" id="UP001153709">
    <property type="component" value="Chromosome 2"/>
</dbReference>
<evidence type="ECO:0000313" key="2">
    <source>
        <dbReference type="Proteomes" id="UP001153709"/>
    </source>
</evidence>
<reference evidence="1" key="1">
    <citation type="submission" date="2022-01" db="EMBL/GenBank/DDBJ databases">
        <authorList>
            <person name="King R."/>
        </authorList>
    </citation>
    <scope>NUCLEOTIDE SEQUENCE</scope>
</reference>
<proteinExistence type="predicted"/>
<name>A0A9N9SVR7_DIABA</name>